<name>A0A3N4LE88_9PEZI</name>
<dbReference type="AlphaFoldDB" id="A0A3N4LE88"/>
<dbReference type="InParanoid" id="A0A3N4LE88"/>
<dbReference type="EMBL" id="ML121583">
    <property type="protein sequence ID" value="RPB19789.1"/>
    <property type="molecule type" value="Genomic_DNA"/>
</dbReference>
<protein>
    <submittedName>
        <fullName evidence="1">Uncharacterized protein</fullName>
    </submittedName>
</protein>
<sequence>MLALMLVLLVLALLVMLLLVLILAAIPRLYAFVLEYSTLSNTFLSTPKQIHHGSPQRLIHGYFLKHCYFLVRELLCGLYSSGGIGVYTSGTSTLRSKSAKDLRLGGIVVYVFVDASSDRYSHHHILGVAYSSPYERPVPTNFAAAMQEFFVLTGPFVGLPRMNIYARLSLEYAR</sequence>
<organism evidence="1 2">
    <name type="scientific">Terfezia boudieri ATCC MYA-4762</name>
    <dbReference type="NCBI Taxonomy" id="1051890"/>
    <lineage>
        <taxon>Eukaryota</taxon>
        <taxon>Fungi</taxon>
        <taxon>Dikarya</taxon>
        <taxon>Ascomycota</taxon>
        <taxon>Pezizomycotina</taxon>
        <taxon>Pezizomycetes</taxon>
        <taxon>Pezizales</taxon>
        <taxon>Pezizaceae</taxon>
        <taxon>Terfezia</taxon>
    </lineage>
</organism>
<proteinExistence type="predicted"/>
<accession>A0A3N4LE88</accession>
<dbReference type="Proteomes" id="UP000267821">
    <property type="component" value="Unassembled WGS sequence"/>
</dbReference>
<evidence type="ECO:0000313" key="2">
    <source>
        <dbReference type="Proteomes" id="UP000267821"/>
    </source>
</evidence>
<keyword evidence="2" id="KW-1185">Reference proteome</keyword>
<reference evidence="1 2" key="1">
    <citation type="journal article" date="2018" name="Nat. Ecol. Evol.">
        <title>Pezizomycetes genomes reveal the molecular basis of ectomycorrhizal truffle lifestyle.</title>
        <authorList>
            <person name="Murat C."/>
            <person name="Payen T."/>
            <person name="Noel B."/>
            <person name="Kuo A."/>
            <person name="Morin E."/>
            <person name="Chen J."/>
            <person name="Kohler A."/>
            <person name="Krizsan K."/>
            <person name="Balestrini R."/>
            <person name="Da Silva C."/>
            <person name="Montanini B."/>
            <person name="Hainaut M."/>
            <person name="Levati E."/>
            <person name="Barry K.W."/>
            <person name="Belfiori B."/>
            <person name="Cichocki N."/>
            <person name="Clum A."/>
            <person name="Dockter R.B."/>
            <person name="Fauchery L."/>
            <person name="Guy J."/>
            <person name="Iotti M."/>
            <person name="Le Tacon F."/>
            <person name="Lindquist E.A."/>
            <person name="Lipzen A."/>
            <person name="Malagnac F."/>
            <person name="Mello A."/>
            <person name="Molinier V."/>
            <person name="Miyauchi S."/>
            <person name="Poulain J."/>
            <person name="Riccioni C."/>
            <person name="Rubini A."/>
            <person name="Sitrit Y."/>
            <person name="Splivallo R."/>
            <person name="Traeger S."/>
            <person name="Wang M."/>
            <person name="Zifcakova L."/>
            <person name="Wipf D."/>
            <person name="Zambonelli A."/>
            <person name="Paolocci F."/>
            <person name="Nowrousian M."/>
            <person name="Ottonello S."/>
            <person name="Baldrian P."/>
            <person name="Spatafora J.W."/>
            <person name="Henrissat B."/>
            <person name="Nagy L.G."/>
            <person name="Aury J.M."/>
            <person name="Wincker P."/>
            <person name="Grigoriev I.V."/>
            <person name="Bonfante P."/>
            <person name="Martin F.M."/>
        </authorList>
    </citation>
    <scope>NUCLEOTIDE SEQUENCE [LARGE SCALE GENOMIC DNA]</scope>
    <source>
        <strain evidence="1 2">ATCC MYA-4762</strain>
    </source>
</reference>
<evidence type="ECO:0000313" key="1">
    <source>
        <dbReference type="EMBL" id="RPB19789.1"/>
    </source>
</evidence>
<gene>
    <name evidence="1" type="ORF">L211DRAFT_852899</name>
</gene>